<sequence>MLKPSARCNRRAAIIEGYRAGRLAMEIIRFFGDPRSIVYDHFCHVVTKYMALEQSNEDCYSKERIARIPAIVERAQALISDDLEQSLRKLASIVGVSE</sequence>
<dbReference type="AlphaFoldDB" id="A0A151I4M6"/>
<name>A0A151I4M6_9HYME</name>
<dbReference type="Proteomes" id="UP000078540">
    <property type="component" value="Unassembled WGS sequence"/>
</dbReference>
<keyword evidence="2" id="KW-1185">Reference proteome</keyword>
<evidence type="ECO:0000313" key="2">
    <source>
        <dbReference type="Proteomes" id="UP000078540"/>
    </source>
</evidence>
<dbReference type="EMBL" id="KQ976454">
    <property type="protein sequence ID" value="KYM85253.1"/>
    <property type="molecule type" value="Genomic_DNA"/>
</dbReference>
<proteinExistence type="predicted"/>
<organism evidence="1 2">
    <name type="scientific">Atta colombica</name>
    <dbReference type="NCBI Taxonomy" id="520822"/>
    <lineage>
        <taxon>Eukaryota</taxon>
        <taxon>Metazoa</taxon>
        <taxon>Ecdysozoa</taxon>
        <taxon>Arthropoda</taxon>
        <taxon>Hexapoda</taxon>
        <taxon>Insecta</taxon>
        <taxon>Pterygota</taxon>
        <taxon>Neoptera</taxon>
        <taxon>Endopterygota</taxon>
        <taxon>Hymenoptera</taxon>
        <taxon>Apocrita</taxon>
        <taxon>Aculeata</taxon>
        <taxon>Formicoidea</taxon>
        <taxon>Formicidae</taxon>
        <taxon>Myrmicinae</taxon>
        <taxon>Atta</taxon>
    </lineage>
</organism>
<reference evidence="1 2" key="1">
    <citation type="submission" date="2015-09" db="EMBL/GenBank/DDBJ databases">
        <title>Atta colombica WGS genome.</title>
        <authorList>
            <person name="Nygaard S."/>
            <person name="Hu H."/>
            <person name="Boomsma J."/>
            <person name="Zhang G."/>
        </authorList>
    </citation>
    <scope>NUCLEOTIDE SEQUENCE [LARGE SCALE GENOMIC DNA]</scope>
    <source>
        <strain evidence="1">Treedump-2</strain>
        <tissue evidence="1">Whole body</tissue>
    </source>
</reference>
<evidence type="ECO:0000313" key="1">
    <source>
        <dbReference type="EMBL" id="KYM85253.1"/>
    </source>
</evidence>
<accession>A0A151I4M6</accession>
<protein>
    <submittedName>
        <fullName evidence="1">Uncharacterized protein</fullName>
    </submittedName>
</protein>
<gene>
    <name evidence="1" type="ORF">ALC53_04774</name>
</gene>